<reference evidence="1" key="1">
    <citation type="submission" date="2024-06" db="EMBL/GenBank/DDBJ databases">
        <authorList>
            <consortium name="consrtm"/>
            <person name="Uemura M."/>
            <person name="Terahara T."/>
        </authorList>
    </citation>
    <scope>NUCLEOTIDE SEQUENCE</scope>
    <source>
        <strain evidence="1">KM77-8</strain>
    </source>
</reference>
<sequence>MTVRTYGKGAVPGLAGNRSLHGVLLGARRTAADAQAVDQRTEALDVLLGEVLQQPTALTDQDEQTTTGVVVVLVALEVLRQVGDPTRQQSDLDLGEPVSPSLVPNSVMICFFTAASSDTRTPHSL</sequence>
<name>A0AAT9HEN7_9ACTN</name>
<evidence type="ECO:0000313" key="1">
    <source>
        <dbReference type="EMBL" id="BFO15837.1"/>
    </source>
</evidence>
<organism evidence="1">
    <name type="scientific">Streptomyces haneummycinicus</name>
    <dbReference type="NCBI Taxonomy" id="3074435"/>
    <lineage>
        <taxon>Bacteria</taxon>
        <taxon>Bacillati</taxon>
        <taxon>Actinomycetota</taxon>
        <taxon>Actinomycetes</taxon>
        <taxon>Kitasatosporales</taxon>
        <taxon>Streptomycetaceae</taxon>
        <taxon>Streptomyces</taxon>
    </lineage>
</organism>
<accession>A0AAT9HEN7</accession>
<gene>
    <name evidence="1" type="ORF">SHKM778_22250</name>
</gene>
<proteinExistence type="predicted"/>
<protein>
    <submittedName>
        <fullName evidence="1">Uncharacterized protein</fullName>
    </submittedName>
</protein>
<dbReference type="EMBL" id="AP035768">
    <property type="protein sequence ID" value="BFO15837.1"/>
    <property type="molecule type" value="Genomic_DNA"/>
</dbReference>
<reference evidence="1" key="2">
    <citation type="submission" date="2024-07" db="EMBL/GenBank/DDBJ databases">
        <title>Streptomyces haneummycinica sp. nov., a new antibiotic-producing actinobacterium isolated from marine sediment.</title>
        <authorList>
            <person name="Uemura M."/>
            <person name="Hamada M."/>
            <person name="Hirano S."/>
            <person name="Kobayashi K."/>
            <person name="Ohshiro T."/>
            <person name="Kobayashi T."/>
            <person name="Terahara T."/>
        </authorList>
    </citation>
    <scope>NUCLEOTIDE SEQUENCE</scope>
    <source>
        <strain evidence="1">KM77-8</strain>
    </source>
</reference>
<dbReference type="AlphaFoldDB" id="A0AAT9HEN7"/>